<keyword evidence="3 7" id="KW-0574">Periplasm</keyword>
<keyword evidence="5 7" id="KW-0143">Chaperone</keyword>
<dbReference type="HAMAP" id="MF_01183">
    <property type="entry name" value="Chaperone_SurA"/>
    <property type="match status" value="1"/>
</dbReference>
<dbReference type="SUPFAM" id="SSF54534">
    <property type="entry name" value="FKBP-like"/>
    <property type="match status" value="2"/>
</dbReference>
<evidence type="ECO:0000259" key="8">
    <source>
        <dbReference type="PROSITE" id="PS50198"/>
    </source>
</evidence>
<reference evidence="9 10" key="1">
    <citation type="submission" date="2016-10" db="EMBL/GenBank/DDBJ databases">
        <authorList>
            <person name="de Groot N.N."/>
        </authorList>
    </citation>
    <scope>NUCLEOTIDE SEQUENCE [LARGE SCALE GENOMIC DNA]</scope>
    <source>
        <strain evidence="9 10">DSM 23609</strain>
    </source>
</reference>
<keyword evidence="6 7" id="KW-0413">Isomerase</keyword>
<dbReference type="Pfam" id="PF09312">
    <property type="entry name" value="SurA_N"/>
    <property type="match status" value="1"/>
</dbReference>
<evidence type="ECO:0000256" key="2">
    <source>
        <dbReference type="ARBA" id="ARBA00022737"/>
    </source>
</evidence>
<dbReference type="InterPro" id="IPR046357">
    <property type="entry name" value="PPIase_dom_sf"/>
</dbReference>
<dbReference type="Gene3D" id="1.10.4030.10">
    <property type="entry name" value="Porin chaperone SurA, peptide-binding domain"/>
    <property type="match status" value="1"/>
</dbReference>
<dbReference type="InterPro" id="IPR000297">
    <property type="entry name" value="PPIase_PpiC"/>
</dbReference>
<keyword evidence="1 7" id="KW-0732">Signal</keyword>
<accession>A0A1I2I911</accession>
<dbReference type="GO" id="GO:0050821">
    <property type="term" value="P:protein stabilization"/>
    <property type="evidence" value="ECO:0007669"/>
    <property type="project" value="InterPro"/>
</dbReference>
<evidence type="ECO:0000313" key="10">
    <source>
        <dbReference type="Proteomes" id="UP000199771"/>
    </source>
</evidence>
<dbReference type="InterPro" id="IPR027304">
    <property type="entry name" value="Trigger_fact/SurA_dom_sf"/>
</dbReference>
<comment type="domain">
    <text evidence="7">The PPIase activity resides only in the second parvulin domain. The N-terminal region and the C-terminal tail are necessary and sufficient for the chaperone activity of SurA. The PPIase activity is dispensable for SurA to function as a chaperone. The N-terminal region and the C-terminal tail are also required for porin recognition.</text>
</comment>
<dbReference type="PROSITE" id="PS50198">
    <property type="entry name" value="PPIC_PPIASE_2"/>
    <property type="match status" value="2"/>
</dbReference>
<evidence type="ECO:0000256" key="6">
    <source>
        <dbReference type="ARBA" id="ARBA00023235"/>
    </source>
</evidence>
<comment type="subcellular location">
    <subcellularLocation>
        <location evidence="7">Periplasm</location>
    </subcellularLocation>
    <text evidence="7">Is capable of associating with the outer membrane.</text>
</comment>
<feature type="domain" description="PpiC" evidence="8">
    <location>
        <begin position="289"/>
        <end position="388"/>
    </location>
</feature>
<dbReference type="PANTHER" id="PTHR47637:SF1">
    <property type="entry name" value="CHAPERONE SURA"/>
    <property type="match status" value="1"/>
</dbReference>
<sequence length="445" mass="49964">MVPMKLFSFAPVRLITALLLALMALRPVAAAELLDRILVIVDQGVILQSELDQAMEDARRQIRERGIRAPDEEALRAQVLERLILTRLQTQRAQQAGIRVDDRELNEVLTNIARQNNMSLAEFAEAVRKDGMDYLAVREQIRDEVMIQRLRAREVDSRVTVTDQDIDMLLASQGTDADVEYRLSHILVAVPEGASAEVREAARKRAEALLQRLRAGEDFAQVAIAHSDGQQALQGGDLDWRRGVDLPQTFARTAAKLAPGQISDLIETSGGYHIIKLVDRRGGGERTTVVETRARHILIQTNAVRNDDQARLLARDLYNRLQAGEDFAKLAKEYSDDPGSKNNGGDLGFQPPGVFAPEFQVRIDQLEPGELSPPFRTQFGWHIASVIERRTRDTTDETRRARARAAIANRKAAEEYDTWLRRLRSEAYVEYRMPSDAETAAQKAS</sequence>
<keyword evidence="2 7" id="KW-0677">Repeat</keyword>
<evidence type="ECO:0000256" key="3">
    <source>
        <dbReference type="ARBA" id="ARBA00022764"/>
    </source>
</evidence>
<feature type="domain" description="PpiC" evidence="8">
    <location>
        <begin position="178"/>
        <end position="279"/>
    </location>
</feature>
<dbReference type="InterPro" id="IPR050280">
    <property type="entry name" value="OMP_Chaperone_SurA"/>
</dbReference>
<dbReference type="Gene3D" id="3.10.50.40">
    <property type="match status" value="2"/>
</dbReference>
<evidence type="ECO:0000256" key="4">
    <source>
        <dbReference type="ARBA" id="ARBA00023110"/>
    </source>
</evidence>
<gene>
    <name evidence="7" type="primary">surA</name>
    <name evidence="9" type="ORF">SAMN04488120_103136</name>
</gene>
<dbReference type="GO" id="GO:0043165">
    <property type="term" value="P:Gram-negative-bacterium-type cell outer membrane assembly"/>
    <property type="evidence" value="ECO:0007669"/>
    <property type="project" value="InterPro"/>
</dbReference>
<dbReference type="InterPro" id="IPR015391">
    <property type="entry name" value="SurA_N"/>
</dbReference>
<dbReference type="STRING" id="1076937.SAMN04488120_103136"/>
<proteinExistence type="inferred from homology"/>
<evidence type="ECO:0000313" key="9">
    <source>
        <dbReference type="EMBL" id="SFF38849.1"/>
    </source>
</evidence>
<organism evidence="9 10">
    <name type="scientific">Fontimonas thermophila</name>
    <dbReference type="NCBI Taxonomy" id="1076937"/>
    <lineage>
        <taxon>Bacteria</taxon>
        <taxon>Pseudomonadati</taxon>
        <taxon>Pseudomonadota</taxon>
        <taxon>Gammaproteobacteria</taxon>
        <taxon>Nevskiales</taxon>
        <taxon>Nevskiaceae</taxon>
        <taxon>Fontimonas</taxon>
    </lineage>
</organism>
<evidence type="ECO:0000256" key="5">
    <source>
        <dbReference type="ARBA" id="ARBA00023186"/>
    </source>
</evidence>
<evidence type="ECO:0000256" key="1">
    <source>
        <dbReference type="ARBA" id="ARBA00022729"/>
    </source>
</evidence>
<dbReference type="EC" id="5.2.1.8" evidence="7"/>
<protein>
    <recommendedName>
        <fullName evidence="7">Chaperone SurA</fullName>
    </recommendedName>
    <alternativeName>
        <fullName evidence="7">Peptidyl-prolyl cis-trans isomerase SurA</fullName>
        <shortName evidence="7">PPIase SurA</shortName>
        <ecNumber evidence="7">5.2.1.8</ecNumber>
    </alternativeName>
    <alternativeName>
        <fullName evidence="7">Rotamase SurA</fullName>
    </alternativeName>
</protein>
<dbReference type="Pfam" id="PF00639">
    <property type="entry name" value="Rotamase"/>
    <property type="match status" value="1"/>
</dbReference>
<comment type="function">
    <text evidence="7">Chaperone involved in the correct folding and assembly of outer membrane proteins. Recognizes specific patterns of aromatic residues and the orientation of their side chains, which are found more frequently in integral outer membrane proteins. May act in both early periplasmic and late outer membrane-associated steps of protein maturation.</text>
</comment>
<keyword evidence="4 7" id="KW-0697">Rotamase</keyword>
<dbReference type="GO" id="GO:0030288">
    <property type="term" value="C:outer membrane-bounded periplasmic space"/>
    <property type="evidence" value="ECO:0007669"/>
    <property type="project" value="InterPro"/>
</dbReference>
<dbReference type="GO" id="GO:0042277">
    <property type="term" value="F:peptide binding"/>
    <property type="evidence" value="ECO:0007669"/>
    <property type="project" value="InterPro"/>
</dbReference>
<name>A0A1I2I911_9GAMM</name>
<dbReference type="GO" id="GO:0006457">
    <property type="term" value="P:protein folding"/>
    <property type="evidence" value="ECO:0007669"/>
    <property type="project" value="UniProtKB-UniRule"/>
</dbReference>
<dbReference type="Pfam" id="PF13616">
    <property type="entry name" value="Rotamase_3"/>
    <property type="match status" value="1"/>
</dbReference>
<dbReference type="SUPFAM" id="SSF109998">
    <property type="entry name" value="Triger factor/SurA peptide-binding domain-like"/>
    <property type="match status" value="1"/>
</dbReference>
<dbReference type="PANTHER" id="PTHR47637">
    <property type="entry name" value="CHAPERONE SURA"/>
    <property type="match status" value="1"/>
</dbReference>
<dbReference type="InterPro" id="IPR023034">
    <property type="entry name" value="PPIase_SurA"/>
</dbReference>
<dbReference type="GO" id="GO:0003755">
    <property type="term" value="F:peptidyl-prolyl cis-trans isomerase activity"/>
    <property type="evidence" value="ECO:0007669"/>
    <property type="project" value="UniProtKB-UniRule"/>
</dbReference>
<dbReference type="Proteomes" id="UP000199771">
    <property type="component" value="Unassembled WGS sequence"/>
</dbReference>
<dbReference type="AlphaFoldDB" id="A0A1I2I911"/>
<keyword evidence="10" id="KW-1185">Reference proteome</keyword>
<comment type="catalytic activity">
    <reaction evidence="7">
        <text>[protein]-peptidylproline (omega=180) = [protein]-peptidylproline (omega=0)</text>
        <dbReference type="Rhea" id="RHEA:16237"/>
        <dbReference type="Rhea" id="RHEA-COMP:10747"/>
        <dbReference type="Rhea" id="RHEA-COMP:10748"/>
        <dbReference type="ChEBI" id="CHEBI:83833"/>
        <dbReference type="ChEBI" id="CHEBI:83834"/>
        <dbReference type="EC" id="5.2.1.8"/>
    </reaction>
</comment>
<dbReference type="GO" id="GO:0051082">
    <property type="term" value="F:unfolded protein binding"/>
    <property type="evidence" value="ECO:0007669"/>
    <property type="project" value="UniProtKB-UniRule"/>
</dbReference>
<dbReference type="EMBL" id="FOOC01000003">
    <property type="protein sequence ID" value="SFF38849.1"/>
    <property type="molecule type" value="Genomic_DNA"/>
</dbReference>
<evidence type="ECO:0000256" key="7">
    <source>
        <dbReference type="HAMAP-Rule" id="MF_01183"/>
    </source>
</evidence>
<dbReference type="InterPro" id="IPR023058">
    <property type="entry name" value="PPIase_PpiC_CS"/>
</dbReference>
<dbReference type="PROSITE" id="PS01096">
    <property type="entry name" value="PPIC_PPIASE_1"/>
    <property type="match status" value="1"/>
</dbReference>